<keyword evidence="1" id="KW-0540">Nuclease</keyword>
<comment type="caution">
    <text evidence="1">The sequence shown here is derived from an EMBL/GenBank/DDBJ whole genome shotgun (WGS) entry which is preliminary data.</text>
</comment>
<keyword evidence="1" id="KW-0378">Hydrolase</keyword>
<dbReference type="InterPro" id="IPR019062">
    <property type="entry name" value="Restrct_endonuc_II_HpaII"/>
</dbReference>
<gene>
    <name evidence="1" type="ORF">QVN81_07030</name>
</gene>
<protein>
    <submittedName>
        <fullName evidence="1">HpaII family restriction endonuclease</fullName>
        <ecNumber evidence="1">3.1.21.-</ecNumber>
    </submittedName>
</protein>
<name>A0ABT7WXV2_9BACT</name>
<reference evidence="1" key="2">
    <citation type="submission" date="2024-05" db="EMBL/GenBank/DDBJ databases">
        <title>Identification and characterization of horizontal gene transfer across gut microbiota members of farm animals based on homology search.</title>
        <authorList>
            <person name="Schwarzerova J."/>
            <person name="Nykrynova M."/>
            <person name="Jureckova K."/>
            <person name="Cejkova D."/>
            <person name="Rychlik I."/>
        </authorList>
    </citation>
    <scope>NUCLEOTIDE SEQUENCE</scope>
    <source>
        <strain evidence="1">ET37</strain>
    </source>
</reference>
<dbReference type="EMBL" id="JAUEIE010000005">
    <property type="protein sequence ID" value="MDN0022773.1"/>
    <property type="molecule type" value="Genomic_DNA"/>
</dbReference>
<dbReference type="EC" id="3.1.21.-" evidence="1"/>
<dbReference type="Proteomes" id="UP001167831">
    <property type="component" value="Unassembled WGS sequence"/>
</dbReference>
<accession>A0ABT7WXV2</accession>
<sequence length="360" mass="40555">MITANKGEWSELYVLFKLLGEKKVHAGDGNLNKLEAYYPVLKVLRDELERHLEYSIDRDIVIITEDETEIARINVADFFTQSKELFEYIQEGGNGTGAFEIPSINDFLNKIHCEKVKAKSIDKADIHIVIHDYHTGMEPNLGFSIKSDAGAAPTLLNASGATTFTYEVNGGHIDDNVVDSINSINGTGCVIKRVKAIQQAGAKLKFSSVPNPTFDNNLRMIDSNLPEIIGWMLADCYAQKDMNIKEAAERISKNNPLNYNLSQGHDHYGYKIKSLMVATALGMLPSKAWSGRYEATGGYLVVKSDGDVICFHLYDRNLLEDYLFNNTKFETPSKSRYNMGEVYRNGDKYYFNLVLQIRFL</sequence>
<keyword evidence="1" id="KW-0255">Endonuclease</keyword>
<evidence type="ECO:0000313" key="2">
    <source>
        <dbReference type="Proteomes" id="UP001167831"/>
    </source>
</evidence>
<proteinExistence type="predicted"/>
<keyword evidence="2" id="KW-1185">Reference proteome</keyword>
<evidence type="ECO:0000313" key="1">
    <source>
        <dbReference type="EMBL" id="MDN0022773.1"/>
    </source>
</evidence>
<dbReference type="RefSeq" id="WP_289825291.1">
    <property type="nucleotide sequence ID" value="NZ_JAUEIE010000005.1"/>
</dbReference>
<dbReference type="GO" id="GO:0004519">
    <property type="term" value="F:endonuclease activity"/>
    <property type="evidence" value="ECO:0007669"/>
    <property type="project" value="UniProtKB-KW"/>
</dbReference>
<dbReference type="Pfam" id="PF09561">
    <property type="entry name" value="RE_HpaII"/>
    <property type="match status" value="1"/>
</dbReference>
<organism evidence="1 2">
    <name type="scientific">Leyella lascolaii</name>
    <dbReference type="NCBI Taxonomy" id="1776379"/>
    <lineage>
        <taxon>Bacteria</taxon>
        <taxon>Pseudomonadati</taxon>
        <taxon>Bacteroidota</taxon>
        <taxon>Bacteroidia</taxon>
        <taxon>Bacteroidales</taxon>
        <taxon>Prevotellaceae</taxon>
        <taxon>Leyella</taxon>
    </lineage>
</organism>
<reference evidence="1" key="1">
    <citation type="submission" date="2023-06" db="EMBL/GenBank/DDBJ databases">
        <authorList>
            <person name="Zeman M."/>
            <person name="Kubasova T."/>
            <person name="Jahodarova E."/>
            <person name="Nykrynova M."/>
            <person name="Rychlik I."/>
        </authorList>
    </citation>
    <scope>NUCLEOTIDE SEQUENCE</scope>
    <source>
        <strain evidence="1">ET37</strain>
    </source>
</reference>
<dbReference type="GO" id="GO:0016787">
    <property type="term" value="F:hydrolase activity"/>
    <property type="evidence" value="ECO:0007669"/>
    <property type="project" value="UniProtKB-KW"/>
</dbReference>